<organism evidence="1 2">
    <name type="scientific">Planobispora siamensis</name>
    <dbReference type="NCBI Taxonomy" id="936338"/>
    <lineage>
        <taxon>Bacteria</taxon>
        <taxon>Bacillati</taxon>
        <taxon>Actinomycetota</taxon>
        <taxon>Actinomycetes</taxon>
        <taxon>Streptosporangiales</taxon>
        <taxon>Streptosporangiaceae</taxon>
        <taxon>Planobispora</taxon>
    </lineage>
</organism>
<dbReference type="SUPFAM" id="SSF54427">
    <property type="entry name" value="NTF2-like"/>
    <property type="match status" value="1"/>
</dbReference>
<reference evidence="1 2" key="1">
    <citation type="submission" date="2021-01" db="EMBL/GenBank/DDBJ databases">
        <title>Whole genome shotgun sequence of Planobispora siamensis NBRC 107568.</title>
        <authorList>
            <person name="Komaki H."/>
            <person name="Tamura T."/>
        </authorList>
    </citation>
    <scope>NUCLEOTIDE SEQUENCE [LARGE SCALE GENOMIC DNA]</scope>
    <source>
        <strain evidence="1 2">NBRC 107568</strain>
    </source>
</reference>
<dbReference type="GO" id="GO:0030638">
    <property type="term" value="P:polyketide metabolic process"/>
    <property type="evidence" value="ECO:0007669"/>
    <property type="project" value="InterPro"/>
</dbReference>
<dbReference type="InterPro" id="IPR009959">
    <property type="entry name" value="Cyclase_SnoaL-like"/>
</dbReference>
<keyword evidence="2" id="KW-1185">Reference proteome</keyword>
<dbReference type="Proteomes" id="UP000619788">
    <property type="component" value="Unassembled WGS sequence"/>
</dbReference>
<sequence>MSSLTDRLLELWQAPPADPAAAEAAFRALYADPLTVNGTAFTVAGLVQRARELHRTYADLAMEPVEVVETPGRVVLAFRMRARHVGPLTTPFGTVPATGRTVRLRVIDVLTVEDGLVTAVWMVADELDLLRQLTAGTPAGAHPIDLDKTVEIRPRAAGSRLR</sequence>
<proteinExistence type="predicted"/>
<protein>
    <recommendedName>
        <fullName evidence="3">SnoaL-like polyketide cyclase</fullName>
    </recommendedName>
</protein>
<accession>A0A8J3SK01</accession>
<evidence type="ECO:0000313" key="1">
    <source>
        <dbReference type="EMBL" id="GIH94317.1"/>
    </source>
</evidence>
<evidence type="ECO:0008006" key="3">
    <source>
        <dbReference type="Google" id="ProtNLM"/>
    </source>
</evidence>
<dbReference type="Gene3D" id="3.10.450.50">
    <property type="match status" value="1"/>
</dbReference>
<dbReference type="InterPro" id="IPR032710">
    <property type="entry name" value="NTF2-like_dom_sf"/>
</dbReference>
<dbReference type="EMBL" id="BOOJ01000040">
    <property type="protein sequence ID" value="GIH94317.1"/>
    <property type="molecule type" value="Genomic_DNA"/>
</dbReference>
<dbReference type="AlphaFoldDB" id="A0A8J3SK01"/>
<evidence type="ECO:0000313" key="2">
    <source>
        <dbReference type="Proteomes" id="UP000619788"/>
    </source>
</evidence>
<comment type="caution">
    <text evidence="1">The sequence shown here is derived from an EMBL/GenBank/DDBJ whole genome shotgun (WGS) entry which is preliminary data.</text>
</comment>
<dbReference type="Pfam" id="PF07366">
    <property type="entry name" value="SnoaL"/>
    <property type="match status" value="1"/>
</dbReference>
<name>A0A8J3SK01_9ACTN</name>
<dbReference type="RefSeq" id="WP_204066448.1">
    <property type="nucleotide sequence ID" value="NZ_BOOJ01000040.1"/>
</dbReference>
<gene>
    <name evidence="1" type="ORF">Psi01_49470</name>
</gene>